<dbReference type="Pfam" id="PF22422">
    <property type="entry name" value="MGH1-like_GH"/>
    <property type="match status" value="1"/>
</dbReference>
<protein>
    <recommendedName>
        <fullName evidence="1">Mannosylglycerate hydrolase MGH1-like glycoside hydrolase domain-containing protein</fullName>
    </recommendedName>
</protein>
<organism evidence="2 3">
    <name type="scientific">Arsenicicoccus piscis</name>
    <dbReference type="NCBI Taxonomy" id="673954"/>
    <lineage>
        <taxon>Bacteria</taxon>
        <taxon>Bacillati</taxon>
        <taxon>Actinomycetota</taxon>
        <taxon>Actinomycetes</taxon>
        <taxon>Micrococcales</taxon>
        <taxon>Intrasporangiaceae</taxon>
        <taxon>Arsenicicoccus</taxon>
    </lineage>
</organism>
<dbReference type="EMBL" id="BSUJ01000001">
    <property type="protein sequence ID" value="GMA19517.1"/>
    <property type="molecule type" value="Genomic_DNA"/>
</dbReference>
<dbReference type="InterPro" id="IPR054491">
    <property type="entry name" value="MGH1-like_GH"/>
</dbReference>
<proteinExistence type="predicted"/>
<dbReference type="InterPro" id="IPR008928">
    <property type="entry name" value="6-hairpin_glycosidase_sf"/>
</dbReference>
<evidence type="ECO:0000313" key="3">
    <source>
        <dbReference type="Proteomes" id="UP001157109"/>
    </source>
</evidence>
<evidence type="ECO:0000313" key="2">
    <source>
        <dbReference type="EMBL" id="GMA19517.1"/>
    </source>
</evidence>
<evidence type="ECO:0000259" key="1">
    <source>
        <dbReference type="Pfam" id="PF22422"/>
    </source>
</evidence>
<gene>
    <name evidence="2" type="ORF">GCM10025862_15380</name>
</gene>
<feature type="domain" description="Mannosylglycerate hydrolase MGH1-like glycoside hydrolase" evidence="1">
    <location>
        <begin position="89"/>
        <end position="392"/>
    </location>
</feature>
<keyword evidence="3" id="KW-1185">Reference proteome</keyword>
<reference evidence="3" key="1">
    <citation type="journal article" date="2019" name="Int. J. Syst. Evol. Microbiol.">
        <title>The Global Catalogue of Microorganisms (GCM) 10K type strain sequencing project: providing services to taxonomists for standard genome sequencing and annotation.</title>
        <authorList>
            <consortium name="The Broad Institute Genomics Platform"/>
            <consortium name="The Broad Institute Genome Sequencing Center for Infectious Disease"/>
            <person name="Wu L."/>
            <person name="Ma J."/>
        </authorList>
    </citation>
    <scope>NUCLEOTIDE SEQUENCE [LARGE SCALE GENOMIC DNA]</scope>
    <source>
        <strain evidence="3">NBRC 105830</strain>
    </source>
</reference>
<dbReference type="Proteomes" id="UP001157109">
    <property type="component" value="Unassembled WGS sequence"/>
</dbReference>
<sequence>MSVTFDVDPVRTRASAFDADPGAHLVDWGAASVVADDTRLTETLSSALADLQHLLMTDPEAPDDVFAGAGTPWYLTLFGRDSLWAARLMLPFSTELAAGTLRTLARRQGVKDDPVTAEAPGKILHEVRRDLFDQSESGLHLPTVYYGTVDATPLWICLLHDSWRSGLSDNEVRDLLPTLQRAVVWMTAAAEDSDDGLLRYVDTSGSGLANQGWKDSGDSMRRIDGEVAPAPIALLEAQAYTVEAARGAAALYREFGLEGAEQLESFADRLTERVRDTYWVDRDGVERLYPAMAVDGEGRLVDGIGSNMGHALGTGVLTADEATRVTAMLTSETMFGRFGISTLARRNPAFNPIGYHSGSVWTHDTAICALGMSREGHTEAAAAVARSLVESAAAFDYRWPELYSGEPVLGRPAPYPASCRPQAWSAASASAIVQAVLGLSVDVPAQVVRVNPVHPTPFGAMQVRGLRYGPTTFTVTVDTAGQVAVDGLPDGVTVEIG</sequence>
<dbReference type="InterPro" id="IPR012341">
    <property type="entry name" value="6hp_glycosidase-like_sf"/>
</dbReference>
<dbReference type="RefSeq" id="WP_284284423.1">
    <property type="nucleotide sequence ID" value="NZ_BSUJ01000001.1"/>
</dbReference>
<dbReference type="SUPFAM" id="SSF48208">
    <property type="entry name" value="Six-hairpin glycosidases"/>
    <property type="match status" value="1"/>
</dbReference>
<comment type="caution">
    <text evidence="2">The sequence shown here is derived from an EMBL/GenBank/DDBJ whole genome shotgun (WGS) entry which is preliminary data.</text>
</comment>
<name>A0ABQ6HNH2_9MICO</name>
<dbReference type="Gene3D" id="1.50.10.10">
    <property type="match status" value="1"/>
</dbReference>
<accession>A0ABQ6HNH2</accession>